<dbReference type="AlphaFoldDB" id="A0A9P6DD60"/>
<reference evidence="3" key="1">
    <citation type="submission" date="2020-11" db="EMBL/GenBank/DDBJ databases">
        <authorList>
            <consortium name="DOE Joint Genome Institute"/>
            <person name="Ahrendt S."/>
            <person name="Riley R."/>
            <person name="Andreopoulos W."/>
            <person name="Labutti K."/>
            <person name="Pangilinan J."/>
            <person name="Ruiz-Duenas F.J."/>
            <person name="Barrasa J.M."/>
            <person name="Sanchez-Garcia M."/>
            <person name="Camarero S."/>
            <person name="Miyauchi S."/>
            <person name="Serrano A."/>
            <person name="Linde D."/>
            <person name="Babiker R."/>
            <person name="Drula E."/>
            <person name="Ayuso-Fernandez I."/>
            <person name="Pacheco R."/>
            <person name="Padilla G."/>
            <person name="Ferreira P."/>
            <person name="Barriuso J."/>
            <person name="Kellner H."/>
            <person name="Castanera R."/>
            <person name="Alfaro M."/>
            <person name="Ramirez L."/>
            <person name="Pisabarro A.G."/>
            <person name="Kuo A."/>
            <person name="Tritt A."/>
            <person name="Lipzen A."/>
            <person name="He G."/>
            <person name="Yan M."/>
            <person name="Ng V."/>
            <person name="Cullen D."/>
            <person name="Martin F."/>
            <person name="Rosso M.-N."/>
            <person name="Henrissat B."/>
            <person name="Hibbett D."/>
            <person name="Martinez A.T."/>
            <person name="Grigoriev I.V."/>
        </authorList>
    </citation>
    <scope>NUCLEOTIDE SEQUENCE</scope>
    <source>
        <strain evidence="3">ATCC 90797</strain>
    </source>
</reference>
<evidence type="ECO:0000256" key="2">
    <source>
        <dbReference type="SAM" id="Phobius"/>
    </source>
</evidence>
<accession>A0A9P6DD60</accession>
<feature type="region of interest" description="Disordered" evidence="1">
    <location>
        <begin position="85"/>
        <end position="118"/>
    </location>
</feature>
<keyword evidence="2" id="KW-1133">Transmembrane helix</keyword>
<feature type="transmembrane region" description="Helical" evidence="2">
    <location>
        <begin position="59"/>
        <end position="79"/>
    </location>
</feature>
<proteinExistence type="predicted"/>
<dbReference type="Proteomes" id="UP000807025">
    <property type="component" value="Unassembled WGS sequence"/>
</dbReference>
<keyword evidence="2" id="KW-0472">Membrane</keyword>
<organism evidence="3 4">
    <name type="scientific">Pleurotus eryngii</name>
    <name type="common">Boletus of the steppes</name>
    <dbReference type="NCBI Taxonomy" id="5323"/>
    <lineage>
        <taxon>Eukaryota</taxon>
        <taxon>Fungi</taxon>
        <taxon>Dikarya</taxon>
        <taxon>Basidiomycota</taxon>
        <taxon>Agaricomycotina</taxon>
        <taxon>Agaricomycetes</taxon>
        <taxon>Agaricomycetidae</taxon>
        <taxon>Agaricales</taxon>
        <taxon>Pleurotineae</taxon>
        <taxon>Pleurotaceae</taxon>
        <taxon>Pleurotus</taxon>
    </lineage>
</organism>
<keyword evidence="2" id="KW-0812">Transmembrane</keyword>
<keyword evidence="4" id="KW-1185">Reference proteome</keyword>
<evidence type="ECO:0000313" key="3">
    <source>
        <dbReference type="EMBL" id="KAF9492459.1"/>
    </source>
</evidence>
<name>A0A9P6DD60_PLEER</name>
<protein>
    <submittedName>
        <fullName evidence="3">Uncharacterized protein</fullName>
    </submittedName>
</protein>
<feature type="compositionally biased region" description="Polar residues" evidence="1">
    <location>
        <begin position="24"/>
        <end position="33"/>
    </location>
</feature>
<evidence type="ECO:0000256" key="1">
    <source>
        <dbReference type="SAM" id="MobiDB-lite"/>
    </source>
</evidence>
<sequence length="118" mass="13008">MSKSLDADLYEDIYGDDNEFLETESGNGTSTAQPDVGVDEEPVSPVKAFILGQTIYFEFGQSVLVIFSASSAAIFIISANPWAGTRRRASEHEDTKRHTGNPHNDRHNGGHRLREEAL</sequence>
<feature type="compositionally biased region" description="Basic and acidic residues" evidence="1">
    <location>
        <begin position="88"/>
        <end position="118"/>
    </location>
</feature>
<feature type="region of interest" description="Disordered" evidence="1">
    <location>
        <begin position="18"/>
        <end position="39"/>
    </location>
</feature>
<evidence type="ECO:0000313" key="4">
    <source>
        <dbReference type="Proteomes" id="UP000807025"/>
    </source>
</evidence>
<comment type="caution">
    <text evidence="3">The sequence shown here is derived from an EMBL/GenBank/DDBJ whole genome shotgun (WGS) entry which is preliminary data.</text>
</comment>
<dbReference type="EMBL" id="MU154601">
    <property type="protein sequence ID" value="KAF9492459.1"/>
    <property type="molecule type" value="Genomic_DNA"/>
</dbReference>
<gene>
    <name evidence="3" type="ORF">BDN71DRAFT_1204463</name>
</gene>